<keyword evidence="6" id="KW-1185">Reference proteome</keyword>
<reference evidence="5 6" key="1">
    <citation type="journal article" date="2013" name="PLoS Genet.">
        <title>Genomic mechanisms accounting for the adaptation to parasitism in nematode-trapping fungi.</title>
        <authorList>
            <person name="Meerupati T."/>
            <person name="Andersson K.M."/>
            <person name="Friman E."/>
            <person name="Kumar D."/>
            <person name="Tunlid A."/>
            <person name="Ahren D."/>
        </authorList>
    </citation>
    <scope>NUCLEOTIDE SEQUENCE [LARGE SCALE GENOMIC DNA]</scope>
    <source>
        <strain evidence="5 6">CBS 200.50</strain>
    </source>
</reference>
<name>S8A6K7_DACHA</name>
<comment type="caution">
    <text evidence="5">The sequence shown here is derived from an EMBL/GenBank/DDBJ whole genome shotgun (WGS) entry which is preliminary data.</text>
</comment>
<feature type="compositionally biased region" description="Basic and acidic residues" evidence="2">
    <location>
        <begin position="537"/>
        <end position="546"/>
    </location>
</feature>
<feature type="region of interest" description="Disordered" evidence="2">
    <location>
        <begin position="526"/>
        <end position="550"/>
    </location>
</feature>
<proteinExistence type="predicted"/>
<evidence type="ECO:0000313" key="5">
    <source>
        <dbReference type="EMBL" id="EPS36756.1"/>
    </source>
</evidence>
<gene>
    <name evidence="5" type="ORF">H072_9573</name>
</gene>
<feature type="transmembrane region" description="Helical" evidence="3">
    <location>
        <begin position="149"/>
        <end position="174"/>
    </location>
</feature>
<dbReference type="GO" id="GO:0030026">
    <property type="term" value="P:intracellular manganese ion homeostasis"/>
    <property type="evidence" value="ECO:0007669"/>
    <property type="project" value="TreeGrafter"/>
</dbReference>
<evidence type="ECO:0000256" key="2">
    <source>
        <dbReference type="SAM" id="MobiDB-lite"/>
    </source>
</evidence>
<dbReference type="InterPro" id="IPR045095">
    <property type="entry name" value="ACDP"/>
</dbReference>
<feature type="region of interest" description="Disordered" evidence="2">
    <location>
        <begin position="565"/>
        <end position="601"/>
    </location>
</feature>
<dbReference type="OMA" id="ICAFVFT"/>
<evidence type="ECO:0000256" key="1">
    <source>
        <dbReference type="ARBA" id="ARBA00022737"/>
    </source>
</evidence>
<evidence type="ECO:0000256" key="3">
    <source>
        <dbReference type="SAM" id="Phobius"/>
    </source>
</evidence>
<sequence length="601" mass="67235">MRALPRLKIPPKPICYRLKFALTLLHILVKPAYSSPLIPHFPASLENRTFPFRVTAYNKIMNHIVRESDAATGSSIQQMSYSDKGKKAAVIVGLTIALALTVAIASLVTAATLSILAFNKIYLRVIADSGTKEEQEYAKQVLKLRRRPYSIICAFVFTGSAMAELIPLLISLIIQEASHGTVSGNLDAISIVIAVGLVIIFVELLPLGYTVRKALFVNRFLIEFAQLINVIWYPLTLPISYIFGALYSFQLKNQKPDTKSSRFANTEERFFRNEELTRFVELHIKLSAIDSDHEGGNVNNRVVDILKGGFKLQDMRPRDLMIGWKTMRYESVVFNLETKVTRDSGLALYESGIDGALVVEIEDVSDPELEKDIEMVPLNGKKVKGFVHWSSFISRIDETEVRVKFLAREVMPIIYDCFDDLLDLFSILHYGRCKMALVVINPPAHNEKGRANIPPCEDYVVSTDRVYWSNQPQIFAYVKPIGVITYQALLKVILAGVTRSTQMMPDPMERFKPTRLNTQEKLALIDSMTPPGGSRESVSDRGRGKSEGSSTGLFERVLNFGTRRRKGTRVDKSTVGSSRGSLFEALEGPLGGRENGKMLDG</sequence>
<feature type="transmembrane region" description="Helical" evidence="3">
    <location>
        <begin position="88"/>
        <end position="118"/>
    </location>
</feature>
<dbReference type="GO" id="GO:0010960">
    <property type="term" value="P:magnesium ion homeostasis"/>
    <property type="evidence" value="ECO:0007669"/>
    <property type="project" value="InterPro"/>
</dbReference>
<feature type="transmembrane region" description="Helical" evidence="3">
    <location>
        <begin position="230"/>
        <end position="249"/>
    </location>
</feature>
<dbReference type="HOGENOM" id="CLU_454159_0_0_1"/>
<protein>
    <recommendedName>
        <fullName evidence="4">CNNM transmembrane domain-containing protein</fullName>
    </recommendedName>
</protein>
<dbReference type="Pfam" id="PF01595">
    <property type="entry name" value="CNNM"/>
    <property type="match status" value="1"/>
</dbReference>
<dbReference type="OrthoDB" id="5353557at2759"/>
<evidence type="ECO:0000259" key="4">
    <source>
        <dbReference type="Pfam" id="PF01595"/>
    </source>
</evidence>
<accession>S8A6K7</accession>
<dbReference type="Proteomes" id="UP000015100">
    <property type="component" value="Unassembled WGS sequence"/>
</dbReference>
<dbReference type="STRING" id="1284197.S8A6K7"/>
<dbReference type="AlphaFoldDB" id="S8A6K7"/>
<dbReference type="eggNOG" id="KOG2118">
    <property type="taxonomic scope" value="Eukaryota"/>
</dbReference>
<dbReference type="InterPro" id="IPR002550">
    <property type="entry name" value="CNNM"/>
</dbReference>
<dbReference type="PANTHER" id="PTHR12064:SF97">
    <property type="entry name" value="METAL TRANSPORTER CNNM-5"/>
    <property type="match status" value="1"/>
</dbReference>
<feature type="domain" description="CNNM transmembrane" evidence="4">
    <location>
        <begin position="98"/>
        <end position="248"/>
    </location>
</feature>
<feature type="transmembrane region" description="Helical" evidence="3">
    <location>
        <begin position="186"/>
        <end position="209"/>
    </location>
</feature>
<keyword evidence="3" id="KW-0812">Transmembrane</keyword>
<keyword evidence="3" id="KW-1133">Transmembrane helix</keyword>
<dbReference type="GO" id="GO:0005737">
    <property type="term" value="C:cytoplasm"/>
    <property type="evidence" value="ECO:0007669"/>
    <property type="project" value="TreeGrafter"/>
</dbReference>
<reference evidence="6" key="2">
    <citation type="submission" date="2013-04" db="EMBL/GenBank/DDBJ databases">
        <title>Genomic mechanisms accounting for the adaptation to parasitism in nematode-trapping fungi.</title>
        <authorList>
            <person name="Ahren D.G."/>
        </authorList>
    </citation>
    <scope>NUCLEOTIDE SEQUENCE [LARGE SCALE GENOMIC DNA]</scope>
    <source>
        <strain evidence="6">CBS 200.50</strain>
    </source>
</reference>
<keyword evidence="1" id="KW-0677">Repeat</keyword>
<organism evidence="5 6">
    <name type="scientific">Dactylellina haptotyla (strain CBS 200.50)</name>
    <name type="common">Nematode-trapping fungus</name>
    <name type="synonym">Monacrosporium haptotylum</name>
    <dbReference type="NCBI Taxonomy" id="1284197"/>
    <lineage>
        <taxon>Eukaryota</taxon>
        <taxon>Fungi</taxon>
        <taxon>Dikarya</taxon>
        <taxon>Ascomycota</taxon>
        <taxon>Pezizomycotina</taxon>
        <taxon>Orbiliomycetes</taxon>
        <taxon>Orbiliales</taxon>
        <taxon>Orbiliaceae</taxon>
        <taxon>Dactylellina</taxon>
    </lineage>
</organism>
<dbReference type="EMBL" id="AQGS01000823">
    <property type="protein sequence ID" value="EPS36756.1"/>
    <property type="molecule type" value="Genomic_DNA"/>
</dbReference>
<keyword evidence="3" id="KW-0472">Membrane</keyword>
<dbReference type="PANTHER" id="PTHR12064">
    <property type="entry name" value="METAL TRANSPORTER CNNM"/>
    <property type="match status" value="1"/>
</dbReference>
<evidence type="ECO:0000313" key="6">
    <source>
        <dbReference type="Proteomes" id="UP000015100"/>
    </source>
</evidence>